<protein>
    <recommendedName>
        <fullName evidence="4">Histone chaperone domain-containing protein</fullName>
    </recommendedName>
</protein>
<feature type="compositionally biased region" description="Basic and acidic residues" evidence="1">
    <location>
        <begin position="210"/>
        <end position="227"/>
    </location>
</feature>
<feature type="region of interest" description="Disordered" evidence="1">
    <location>
        <begin position="1"/>
        <end position="120"/>
    </location>
</feature>
<gene>
    <name evidence="2" type="ORF">K458DRAFT_391593</name>
</gene>
<dbReference type="OrthoDB" id="1112980at2759"/>
<dbReference type="GO" id="GO:0000492">
    <property type="term" value="P:box C/D snoRNP assembly"/>
    <property type="evidence" value="ECO:0007669"/>
    <property type="project" value="InterPro"/>
</dbReference>
<evidence type="ECO:0008006" key="4">
    <source>
        <dbReference type="Google" id="ProtNLM"/>
    </source>
</evidence>
<sequence length="227" mass="25264">MAPITSPQNEPRQYHRHLDTHRRGLDRTKRPKLQHDSSPEPSTVSDDSALAPTADASHVDNDMYMSSEVSESSEEPSDDSGDDDSEMDDAEEDEGDEEHDGEDVVNLRANRGQKPVMRFDKDEMEDIRPFLKDFLPKLKAANEELEAQKQAGTLETAELAQEDGEGDDEEQYIELNLGLGVLEADGENPTKPSDSKDDRTQEEDVLGKLLGREKGDAGVQVVEEREA</sequence>
<dbReference type="Proteomes" id="UP000799291">
    <property type="component" value="Unassembled WGS sequence"/>
</dbReference>
<accession>A0A6G1ITQ6</accession>
<name>A0A6G1ITQ6_9PLEO</name>
<keyword evidence="3" id="KW-1185">Reference proteome</keyword>
<dbReference type="AlphaFoldDB" id="A0A6G1ITQ6"/>
<feature type="region of interest" description="Disordered" evidence="1">
    <location>
        <begin position="149"/>
        <end position="227"/>
    </location>
</feature>
<evidence type="ECO:0000256" key="1">
    <source>
        <dbReference type="SAM" id="MobiDB-lite"/>
    </source>
</evidence>
<proteinExistence type="predicted"/>
<dbReference type="EMBL" id="MU005590">
    <property type="protein sequence ID" value="KAF2681637.1"/>
    <property type="molecule type" value="Genomic_DNA"/>
</dbReference>
<evidence type="ECO:0000313" key="3">
    <source>
        <dbReference type="Proteomes" id="UP000799291"/>
    </source>
</evidence>
<organism evidence="2 3">
    <name type="scientific">Lentithecium fluviatile CBS 122367</name>
    <dbReference type="NCBI Taxonomy" id="1168545"/>
    <lineage>
        <taxon>Eukaryota</taxon>
        <taxon>Fungi</taxon>
        <taxon>Dikarya</taxon>
        <taxon>Ascomycota</taxon>
        <taxon>Pezizomycotina</taxon>
        <taxon>Dothideomycetes</taxon>
        <taxon>Pleosporomycetidae</taxon>
        <taxon>Pleosporales</taxon>
        <taxon>Massarineae</taxon>
        <taxon>Lentitheciaceae</taxon>
        <taxon>Lentithecium</taxon>
    </lineage>
</organism>
<feature type="compositionally biased region" description="Basic and acidic residues" evidence="1">
    <location>
        <begin position="12"/>
        <end position="38"/>
    </location>
</feature>
<feature type="compositionally biased region" description="Polar residues" evidence="1">
    <location>
        <begin position="1"/>
        <end position="11"/>
    </location>
</feature>
<dbReference type="Pfam" id="PF15370">
    <property type="entry name" value="NOPCHAP1"/>
    <property type="match status" value="1"/>
</dbReference>
<feature type="compositionally biased region" description="Acidic residues" evidence="1">
    <location>
        <begin position="71"/>
        <end position="103"/>
    </location>
</feature>
<feature type="compositionally biased region" description="Acidic residues" evidence="1">
    <location>
        <begin position="160"/>
        <end position="172"/>
    </location>
</feature>
<dbReference type="PANTHER" id="PTHR38489:SF1">
    <property type="entry name" value="HISTONE CHAPERONE DOMAIN-CONTAINING PROTEIN"/>
    <property type="match status" value="1"/>
</dbReference>
<dbReference type="InterPro" id="IPR027921">
    <property type="entry name" value="NOPCHAP1"/>
</dbReference>
<reference evidence="2" key="1">
    <citation type="journal article" date="2020" name="Stud. Mycol.">
        <title>101 Dothideomycetes genomes: a test case for predicting lifestyles and emergence of pathogens.</title>
        <authorList>
            <person name="Haridas S."/>
            <person name="Albert R."/>
            <person name="Binder M."/>
            <person name="Bloem J."/>
            <person name="Labutti K."/>
            <person name="Salamov A."/>
            <person name="Andreopoulos B."/>
            <person name="Baker S."/>
            <person name="Barry K."/>
            <person name="Bills G."/>
            <person name="Bluhm B."/>
            <person name="Cannon C."/>
            <person name="Castanera R."/>
            <person name="Culley D."/>
            <person name="Daum C."/>
            <person name="Ezra D."/>
            <person name="Gonzalez J."/>
            <person name="Henrissat B."/>
            <person name="Kuo A."/>
            <person name="Liang C."/>
            <person name="Lipzen A."/>
            <person name="Lutzoni F."/>
            <person name="Magnuson J."/>
            <person name="Mondo S."/>
            <person name="Nolan M."/>
            <person name="Ohm R."/>
            <person name="Pangilinan J."/>
            <person name="Park H.-J."/>
            <person name="Ramirez L."/>
            <person name="Alfaro M."/>
            <person name="Sun H."/>
            <person name="Tritt A."/>
            <person name="Yoshinaga Y."/>
            <person name="Zwiers L.-H."/>
            <person name="Turgeon B."/>
            <person name="Goodwin S."/>
            <person name="Spatafora J."/>
            <person name="Crous P."/>
            <person name="Grigoriev I."/>
        </authorList>
    </citation>
    <scope>NUCLEOTIDE SEQUENCE</scope>
    <source>
        <strain evidence="2">CBS 122367</strain>
    </source>
</reference>
<evidence type="ECO:0000313" key="2">
    <source>
        <dbReference type="EMBL" id="KAF2681637.1"/>
    </source>
</evidence>
<dbReference type="PANTHER" id="PTHR38489">
    <property type="entry name" value="HISTONE CHAPERONE DOMAIN-CONTAINING PROTEIN"/>
    <property type="match status" value="1"/>
</dbReference>